<evidence type="ECO:0000313" key="11">
    <source>
        <dbReference type="EMBL" id="PYF72647.1"/>
    </source>
</evidence>
<dbReference type="NCBIfam" id="NF003704">
    <property type="entry name" value="PRK05321.1"/>
    <property type="match status" value="1"/>
</dbReference>
<keyword evidence="4 7" id="KW-0597">Phosphoprotein</keyword>
<dbReference type="PANTHER" id="PTHR11098:SF1">
    <property type="entry name" value="NICOTINATE PHOSPHORIBOSYLTRANSFERASE"/>
    <property type="match status" value="1"/>
</dbReference>
<accession>A0A318UEV3</accession>
<dbReference type="InterPro" id="IPR036068">
    <property type="entry name" value="Nicotinate_pribotase-like_C"/>
</dbReference>
<evidence type="ECO:0000256" key="5">
    <source>
        <dbReference type="ARBA" id="ARBA00022598"/>
    </source>
</evidence>
<keyword evidence="11" id="KW-0328">Glycosyltransferase</keyword>
<dbReference type="HAMAP" id="MF_00570">
    <property type="entry name" value="NAPRTase"/>
    <property type="match status" value="1"/>
</dbReference>
<dbReference type="PIRSF" id="PIRSF000484">
    <property type="entry name" value="NAPRT"/>
    <property type="match status" value="1"/>
</dbReference>
<dbReference type="EMBL" id="QKLU01000005">
    <property type="protein sequence ID" value="PYF72647.1"/>
    <property type="molecule type" value="Genomic_DNA"/>
</dbReference>
<evidence type="ECO:0000256" key="3">
    <source>
        <dbReference type="ARBA" id="ARBA00013236"/>
    </source>
</evidence>
<feature type="modified residue" description="Phosphohistidine; by autocatalysis" evidence="7">
    <location>
        <position position="222"/>
    </location>
</feature>
<dbReference type="GO" id="GO:0004516">
    <property type="term" value="F:nicotinate phosphoribosyltransferase activity"/>
    <property type="evidence" value="ECO:0007669"/>
    <property type="project" value="UniProtKB-UniRule"/>
</dbReference>
<comment type="similarity">
    <text evidence="2 7 8">Belongs to the NAPRTase family.</text>
</comment>
<keyword evidence="12" id="KW-1185">Reference proteome</keyword>
<evidence type="ECO:0000256" key="4">
    <source>
        <dbReference type="ARBA" id="ARBA00022553"/>
    </source>
</evidence>
<evidence type="ECO:0000256" key="8">
    <source>
        <dbReference type="RuleBase" id="RU003838"/>
    </source>
</evidence>
<name>A0A318UEV3_9SPHI</name>
<dbReference type="InterPro" id="IPR006406">
    <property type="entry name" value="Nic_PRibTrfase"/>
</dbReference>
<dbReference type="SUPFAM" id="SSF54675">
    <property type="entry name" value="Nicotinate/Quinolinate PRTase N-terminal domain-like"/>
    <property type="match status" value="1"/>
</dbReference>
<dbReference type="UniPathway" id="UPA00253">
    <property type="reaction ID" value="UER00457"/>
</dbReference>
<dbReference type="OrthoDB" id="9771406at2"/>
<feature type="domain" description="Nicotinate phosphoribosyltransferase N-terminal" evidence="10">
    <location>
        <begin position="17"/>
        <end position="135"/>
    </location>
</feature>
<dbReference type="Gene3D" id="3.20.140.10">
    <property type="entry name" value="nicotinate phosphoribosyltransferase"/>
    <property type="match status" value="1"/>
</dbReference>
<dbReference type="EC" id="6.3.4.21" evidence="3 7"/>
<reference evidence="11 12" key="1">
    <citation type="submission" date="2018-06" db="EMBL/GenBank/DDBJ databases">
        <title>Genomic Encyclopedia of Archaeal and Bacterial Type Strains, Phase II (KMG-II): from individual species to whole genera.</title>
        <authorList>
            <person name="Goeker M."/>
        </authorList>
    </citation>
    <scope>NUCLEOTIDE SEQUENCE [LARGE SCALE GENOMIC DNA]</scope>
    <source>
        <strain evidence="11 12">DSM 27372</strain>
    </source>
</reference>
<dbReference type="GO" id="GO:0005829">
    <property type="term" value="C:cytosol"/>
    <property type="evidence" value="ECO:0007669"/>
    <property type="project" value="TreeGrafter"/>
</dbReference>
<gene>
    <name evidence="7" type="primary">pncB</name>
    <name evidence="11" type="ORF">B0O44_10512</name>
</gene>
<dbReference type="Pfam" id="PF04095">
    <property type="entry name" value="NAPRTase"/>
    <property type="match status" value="1"/>
</dbReference>
<evidence type="ECO:0000256" key="2">
    <source>
        <dbReference type="ARBA" id="ARBA00010897"/>
    </source>
</evidence>
<comment type="function">
    <text evidence="7 8">Catalyzes the synthesis of beta-nicotinate D-ribonucleotide from nicotinate and 5-phospho-D-ribose 1-phosphate at the expense of ATP.</text>
</comment>
<dbReference type="GO" id="GO:0034355">
    <property type="term" value="P:NAD+ biosynthetic process via the salvage pathway"/>
    <property type="evidence" value="ECO:0007669"/>
    <property type="project" value="TreeGrafter"/>
</dbReference>
<feature type="domain" description="Nicotinate/nicotinamide phosphoribosyltransferase" evidence="9">
    <location>
        <begin position="170"/>
        <end position="387"/>
    </location>
</feature>
<evidence type="ECO:0000256" key="1">
    <source>
        <dbReference type="ARBA" id="ARBA00004952"/>
    </source>
</evidence>
<dbReference type="Pfam" id="PF17767">
    <property type="entry name" value="NAPRTase_N"/>
    <property type="match status" value="1"/>
</dbReference>
<protein>
    <recommendedName>
        <fullName evidence="3 7">Nicotinate phosphoribosyltransferase</fullName>
        <shortName evidence="7">NAPRTase</shortName>
        <ecNumber evidence="3 7">6.3.4.21</ecNumber>
    </recommendedName>
</protein>
<dbReference type="Proteomes" id="UP000248198">
    <property type="component" value="Unassembled WGS sequence"/>
</dbReference>
<comment type="caution">
    <text evidence="11">The sequence shown here is derived from an EMBL/GenBank/DDBJ whole genome shotgun (WGS) entry which is preliminary data.</text>
</comment>
<comment type="PTM">
    <text evidence="7 8">Transiently phosphorylated on a His residue during the reaction cycle. Phosphorylation strongly increases the affinity for substrates and increases the rate of nicotinate D-ribonucleotide production. Dephosphorylation regenerates the low-affinity form of the enzyme, leading to product release.</text>
</comment>
<sequence length="398" mass="46159">MQTLMLSNPPAPVASILDNDFYKFTMQQGVIRLFPGAKARYTFINRGKHSFPEGFAKALKEEVNHMAQLKLSREEKQFLKVTCPYLDPVYLDFLEGYRYNPEEVQIEQNGNELEVHIEGLWYRTILWEVPIMSLICELFYPMHQMERISNEQLIERSRKKIENYRNLGITVAEFGTRRRYSYQVHRLVLQALKQYGTDCFIGTSNVHMAMLYQTKPIGTHAHEWFMYHAAAYGFKMANAMGLENWVRVYRGDLGIALSDTYTTEVFFKQFDKMFSKLFDGVRHDSGDPLLFADQVIRHYQHLGIDPRSKFIIFSDALNYEKVARIVKHCQGKIGISFGIGTNLTNDVGPEPMNMVIKMTQAHPQDGEWTEVVKLSDEQGKYTGSEKMIRLAKTILEID</sequence>
<dbReference type="InterPro" id="IPR007229">
    <property type="entry name" value="Nic_PRibTrfase-Fam"/>
</dbReference>
<comment type="catalytic activity">
    <reaction evidence="7 8">
        <text>5-phospho-alpha-D-ribose 1-diphosphate + nicotinate + ATP + H2O = nicotinate beta-D-ribonucleotide + ADP + phosphate + diphosphate</text>
        <dbReference type="Rhea" id="RHEA:36163"/>
        <dbReference type="ChEBI" id="CHEBI:15377"/>
        <dbReference type="ChEBI" id="CHEBI:30616"/>
        <dbReference type="ChEBI" id="CHEBI:32544"/>
        <dbReference type="ChEBI" id="CHEBI:33019"/>
        <dbReference type="ChEBI" id="CHEBI:43474"/>
        <dbReference type="ChEBI" id="CHEBI:57502"/>
        <dbReference type="ChEBI" id="CHEBI:58017"/>
        <dbReference type="ChEBI" id="CHEBI:456216"/>
        <dbReference type="EC" id="6.3.4.21"/>
    </reaction>
</comment>
<organism evidence="11 12">
    <name type="scientific">Pedobacter nutrimenti</name>
    <dbReference type="NCBI Taxonomy" id="1241337"/>
    <lineage>
        <taxon>Bacteria</taxon>
        <taxon>Pseudomonadati</taxon>
        <taxon>Bacteroidota</taxon>
        <taxon>Sphingobacteriia</taxon>
        <taxon>Sphingobacteriales</taxon>
        <taxon>Sphingobacteriaceae</taxon>
        <taxon>Pedobacter</taxon>
    </lineage>
</organism>
<comment type="pathway">
    <text evidence="1 7 8">Cofactor biosynthesis; NAD(+) biosynthesis; nicotinate D-ribonucleotide from nicotinate: step 1/1.</text>
</comment>
<keyword evidence="11" id="KW-0808">Transferase</keyword>
<dbReference type="SUPFAM" id="SSF51690">
    <property type="entry name" value="Nicotinate/Quinolinate PRTase C-terminal domain-like"/>
    <property type="match status" value="1"/>
</dbReference>
<dbReference type="AlphaFoldDB" id="A0A318UEV3"/>
<evidence type="ECO:0000313" key="12">
    <source>
        <dbReference type="Proteomes" id="UP000248198"/>
    </source>
</evidence>
<dbReference type="GO" id="GO:0016757">
    <property type="term" value="F:glycosyltransferase activity"/>
    <property type="evidence" value="ECO:0007669"/>
    <property type="project" value="UniProtKB-KW"/>
</dbReference>
<dbReference type="InterPro" id="IPR041525">
    <property type="entry name" value="N/Namide_PRibTrfase"/>
</dbReference>
<dbReference type="NCBIfam" id="TIGR01514">
    <property type="entry name" value="NAPRTase"/>
    <property type="match status" value="1"/>
</dbReference>
<evidence type="ECO:0000256" key="7">
    <source>
        <dbReference type="HAMAP-Rule" id="MF_00570"/>
    </source>
</evidence>
<dbReference type="PANTHER" id="PTHR11098">
    <property type="entry name" value="NICOTINATE PHOSPHORIBOSYLTRANSFERASE"/>
    <property type="match status" value="1"/>
</dbReference>
<evidence type="ECO:0000259" key="10">
    <source>
        <dbReference type="Pfam" id="PF17767"/>
    </source>
</evidence>
<proteinExistence type="inferred from homology"/>
<evidence type="ECO:0000259" key="9">
    <source>
        <dbReference type="Pfam" id="PF04095"/>
    </source>
</evidence>
<dbReference type="InterPro" id="IPR040727">
    <property type="entry name" value="NAPRTase_N"/>
</dbReference>
<evidence type="ECO:0000256" key="6">
    <source>
        <dbReference type="ARBA" id="ARBA00022642"/>
    </source>
</evidence>
<keyword evidence="5 7" id="KW-0436">Ligase</keyword>
<keyword evidence="6 7" id="KW-0662">Pyridine nucleotide biosynthesis</keyword>